<proteinExistence type="predicted"/>
<gene>
    <name evidence="2" type="ORF">HaLaN_12712</name>
</gene>
<evidence type="ECO:0000256" key="1">
    <source>
        <dbReference type="SAM" id="MobiDB-lite"/>
    </source>
</evidence>
<sequence length="268" mass="28577">MEGVVRSMRDALPDLNSPQLQHCSLRLRDVLASPSDARLLLQKLPATWLASALDDVIARLSRADWRDREDGAPGGGEGPVQAAQPWHAQGKKKQMRHPCMQHQCHCCDEGVLLAPGQPQAFPSRFTSAPMSEGPRSRSIHRISASFCCQAVCVCGTLQGLAEAGPVSVQAVAKLALHGLGVHQLPPSTSPTVPADVASVVQQLGSTWCPWQSRPAGSYCGCVLRCGLKAGLRYRHGHGRAAAADGWQGSSSWGMVDLAATVGQQQLRD</sequence>
<evidence type="ECO:0000313" key="3">
    <source>
        <dbReference type="Proteomes" id="UP000485058"/>
    </source>
</evidence>
<dbReference type="AlphaFoldDB" id="A0A699ZB19"/>
<reference evidence="2 3" key="1">
    <citation type="submission" date="2020-02" db="EMBL/GenBank/DDBJ databases">
        <title>Draft genome sequence of Haematococcus lacustris strain NIES-144.</title>
        <authorList>
            <person name="Morimoto D."/>
            <person name="Nakagawa S."/>
            <person name="Yoshida T."/>
            <person name="Sawayama S."/>
        </authorList>
    </citation>
    <scope>NUCLEOTIDE SEQUENCE [LARGE SCALE GENOMIC DNA]</scope>
    <source>
        <strain evidence="2 3">NIES-144</strain>
    </source>
</reference>
<feature type="non-terminal residue" evidence="2">
    <location>
        <position position="268"/>
    </location>
</feature>
<keyword evidence="3" id="KW-1185">Reference proteome</keyword>
<organism evidence="2 3">
    <name type="scientific">Haematococcus lacustris</name>
    <name type="common">Green alga</name>
    <name type="synonym">Haematococcus pluvialis</name>
    <dbReference type="NCBI Taxonomy" id="44745"/>
    <lineage>
        <taxon>Eukaryota</taxon>
        <taxon>Viridiplantae</taxon>
        <taxon>Chlorophyta</taxon>
        <taxon>core chlorophytes</taxon>
        <taxon>Chlorophyceae</taxon>
        <taxon>CS clade</taxon>
        <taxon>Chlamydomonadales</taxon>
        <taxon>Haematococcaceae</taxon>
        <taxon>Haematococcus</taxon>
    </lineage>
</organism>
<comment type="caution">
    <text evidence="2">The sequence shown here is derived from an EMBL/GenBank/DDBJ whole genome shotgun (WGS) entry which is preliminary data.</text>
</comment>
<accession>A0A699ZB19</accession>
<feature type="region of interest" description="Disordered" evidence="1">
    <location>
        <begin position="67"/>
        <end position="88"/>
    </location>
</feature>
<dbReference type="EMBL" id="BLLF01000979">
    <property type="protein sequence ID" value="GFH16318.1"/>
    <property type="molecule type" value="Genomic_DNA"/>
</dbReference>
<name>A0A699ZB19_HAELA</name>
<dbReference type="Proteomes" id="UP000485058">
    <property type="component" value="Unassembled WGS sequence"/>
</dbReference>
<evidence type="ECO:0000313" key="2">
    <source>
        <dbReference type="EMBL" id="GFH16318.1"/>
    </source>
</evidence>
<protein>
    <submittedName>
        <fullName evidence="2">Uncharacterized protein</fullName>
    </submittedName>
</protein>